<dbReference type="PANTHER" id="PTHR12585">
    <property type="entry name" value="SCC1 / RAD21 FAMILY MEMBER"/>
    <property type="match status" value="1"/>
</dbReference>
<comment type="similarity">
    <text evidence="2">Belongs to the rad21 family.</text>
</comment>
<evidence type="ECO:0000259" key="5">
    <source>
        <dbReference type="Pfam" id="PF04825"/>
    </source>
</evidence>
<dbReference type="Proteomes" id="UP000663699">
    <property type="component" value="Chromosome 5"/>
</dbReference>
<dbReference type="Pfam" id="PF04824">
    <property type="entry name" value="Rad21_Rec8"/>
    <property type="match status" value="1"/>
</dbReference>
<evidence type="ECO:0000256" key="3">
    <source>
        <dbReference type="ARBA" id="ARBA00023242"/>
    </source>
</evidence>
<dbReference type="InterPro" id="IPR036390">
    <property type="entry name" value="WH_DNA-bd_sf"/>
</dbReference>
<evidence type="ECO:0000313" key="6">
    <source>
        <dbReference type="EMBL" id="QSL65073.1"/>
    </source>
</evidence>
<proteinExistence type="inferred from homology"/>
<dbReference type="InterPro" id="IPR039781">
    <property type="entry name" value="Rad21/Rec8-like"/>
</dbReference>
<accession>A0A899FWR1</accession>
<keyword evidence="7" id="KW-1185">Reference proteome</keyword>
<dbReference type="InterPro" id="IPR006909">
    <property type="entry name" value="Rad21/Rec8_C_eu"/>
</dbReference>
<dbReference type="GO" id="GO:0003682">
    <property type="term" value="F:chromatin binding"/>
    <property type="evidence" value="ECO:0007669"/>
    <property type="project" value="TreeGrafter"/>
</dbReference>
<evidence type="ECO:0000256" key="1">
    <source>
        <dbReference type="ARBA" id="ARBA00004123"/>
    </source>
</evidence>
<name>A0A899FWR1_9ASCO</name>
<feature type="domain" description="Rad21/Rec8-like protein C-terminal eukaryotic" evidence="4">
    <location>
        <begin position="509"/>
        <end position="557"/>
    </location>
</feature>
<sequence>MFYSETILSKKGPLAKIWLAAHWEKKLSKSQFLQTSIKQSVNAIVNQEQVPIALRLSGQLLLGVVKTFKHGNVDLSRNNTNVTLQSAQLVLPEMITEFDLLVPEPIFNIKGVDLNMETLNFSHVSKKQDITLMSAFEPSIEIGRGNLLDLEDDPLIQVNENNKIDLDLGIGNNDLQNDVSIEVGRDAAPEPRFSREFSNIIASEKNIDSSVSAMDFDIVENENDVESNDIHDSFEPMAESSIHQIETINRNERFISEDRETSVESGNDMLGGEMLEFEELKAGTPEARNKATQLKGQRSQYKAIEDPVIEISSKVFSSQLRNTSLIKKQHKLLSSDPTSLRLIQLQMSGKFAAHIFLPSNIHPSIALLLNPSSLHSVQFNSFKRKRVEDMDQNENELTNTSKYAKLESFNTKKSDLNTDLTNNNIEDFELENESNLLPTNDDLNFICDDPEPEFKASELSPSNLTVKRNKEEKLIDEETLEMNAYQNPLKLISVLRNRFDTKVNRPQNIVTFKSLTKNASRVNASKAFFEILVLATKNVINLEQKTNYEDIEINASDNLYNSDVEAFFKNQSNNEIYNNTTIIESLE</sequence>
<reference evidence="6" key="1">
    <citation type="submission" date="2020-06" db="EMBL/GenBank/DDBJ databases">
        <title>Genomes of multiple members of Pneumocystis genus reveal paths to human pathogen Pneumocystis jirovecii.</title>
        <authorList>
            <person name="Cisse O.H."/>
            <person name="Ma L."/>
            <person name="Dekker J."/>
            <person name="Khil P."/>
            <person name="Jo J."/>
            <person name="Brenchley J."/>
            <person name="Blair R."/>
            <person name="Pahar B."/>
            <person name="Chabe M."/>
            <person name="Van Rompay K.A."/>
            <person name="Keesler R."/>
            <person name="Sukura A."/>
            <person name="Hirsch V."/>
            <person name="Kutty G."/>
            <person name="Liu Y."/>
            <person name="Peng L."/>
            <person name="Chen J."/>
            <person name="Song J."/>
            <person name="Weissenbacher-Lang C."/>
            <person name="Xu J."/>
            <person name="Upham N.S."/>
            <person name="Stajich J.E."/>
            <person name="Cuomo C.A."/>
            <person name="Cushion M.T."/>
            <person name="Kovacs J.A."/>
        </authorList>
    </citation>
    <scope>NUCLEOTIDE SEQUENCE</scope>
    <source>
        <strain evidence="6">2A</strain>
    </source>
</reference>
<dbReference type="GO" id="GO:0008278">
    <property type="term" value="C:cohesin complex"/>
    <property type="evidence" value="ECO:0007669"/>
    <property type="project" value="InterPro"/>
</dbReference>
<organism evidence="6 7">
    <name type="scientific">Pneumocystis wakefieldiae</name>
    <dbReference type="NCBI Taxonomy" id="38082"/>
    <lineage>
        <taxon>Eukaryota</taxon>
        <taxon>Fungi</taxon>
        <taxon>Dikarya</taxon>
        <taxon>Ascomycota</taxon>
        <taxon>Taphrinomycotina</taxon>
        <taxon>Pneumocystomycetes</taxon>
        <taxon>Pneumocystaceae</taxon>
        <taxon>Pneumocystis</taxon>
    </lineage>
</organism>
<keyword evidence="3" id="KW-0539">Nucleus</keyword>
<dbReference type="AlphaFoldDB" id="A0A899FWR1"/>
<evidence type="ECO:0000259" key="4">
    <source>
        <dbReference type="Pfam" id="PF04824"/>
    </source>
</evidence>
<evidence type="ECO:0000256" key="2">
    <source>
        <dbReference type="ARBA" id="ARBA00009870"/>
    </source>
</evidence>
<dbReference type="Pfam" id="PF04825">
    <property type="entry name" value="Rad21_Rec8_N"/>
    <property type="match status" value="1"/>
</dbReference>
<evidence type="ECO:0008006" key="8">
    <source>
        <dbReference type="Google" id="ProtNLM"/>
    </source>
</evidence>
<dbReference type="GO" id="GO:0005634">
    <property type="term" value="C:nucleus"/>
    <property type="evidence" value="ECO:0007669"/>
    <property type="project" value="UniProtKB-SubCell"/>
</dbReference>
<dbReference type="GO" id="GO:0007062">
    <property type="term" value="P:sister chromatid cohesion"/>
    <property type="evidence" value="ECO:0007669"/>
    <property type="project" value="InterPro"/>
</dbReference>
<dbReference type="Gene3D" id="1.10.10.580">
    <property type="entry name" value="Structural maintenance of chromosome 1. Chain E"/>
    <property type="match status" value="1"/>
</dbReference>
<dbReference type="InterPro" id="IPR023093">
    <property type="entry name" value="ScpA-like_C"/>
</dbReference>
<evidence type="ECO:0000313" key="7">
    <source>
        <dbReference type="Proteomes" id="UP000663699"/>
    </source>
</evidence>
<comment type="subcellular location">
    <subcellularLocation>
        <location evidence="1">Nucleus</location>
    </subcellularLocation>
</comment>
<protein>
    <recommendedName>
        <fullName evidence="8">Rad21/Rec8-like protein N-terminal domain-containing protein</fullName>
    </recommendedName>
</protein>
<feature type="domain" description="Rad21/Rec8-like protein N-terminal" evidence="5">
    <location>
        <begin position="1"/>
        <end position="70"/>
    </location>
</feature>
<dbReference type="CDD" id="cd21788">
    <property type="entry name" value="Rad21_Rec8_M_SpRad21p-like"/>
    <property type="match status" value="1"/>
</dbReference>
<gene>
    <name evidence="6" type="ORF">MERGE_002378</name>
</gene>
<dbReference type="SUPFAM" id="SSF46785">
    <property type="entry name" value="Winged helix' DNA-binding domain"/>
    <property type="match status" value="1"/>
</dbReference>
<dbReference type="EMBL" id="CP054536">
    <property type="protein sequence ID" value="QSL65073.1"/>
    <property type="molecule type" value="Genomic_DNA"/>
</dbReference>
<dbReference type="OrthoDB" id="10071381at2759"/>
<dbReference type="InterPro" id="IPR006910">
    <property type="entry name" value="Rad21_Rec8_N"/>
</dbReference>
<dbReference type="PANTHER" id="PTHR12585:SF69">
    <property type="entry name" value="FI11703P"/>
    <property type="match status" value="1"/>
</dbReference>
<dbReference type="GO" id="GO:1990414">
    <property type="term" value="P:replication-born double-strand break repair via sister chromatid exchange"/>
    <property type="evidence" value="ECO:0007669"/>
    <property type="project" value="TreeGrafter"/>
</dbReference>